<evidence type="ECO:0000256" key="27">
    <source>
        <dbReference type="ARBA" id="ARBA00051928"/>
    </source>
</evidence>
<dbReference type="SFLD" id="SFLDG01212">
    <property type="entry name" value="Phytoene_synthase_like"/>
    <property type="match status" value="1"/>
</dbReference>
<dbReference type="InterPro" id="IPR033904">
    <property type="entry name" value="Trans_IPPS_HH"/>
</dbReference>
<dbReference type="InterPro" id="IPR036188">
    <property type="entry name" value="FAD/NAD-bd_sf"/>
</dbReference>
<evidence type="ECO:0000256" key="4">
    <source>
        <dbReference type="ARBA" id="ARBA00004167"/>
    </source>
</evidence>
<keyword evidence="34" id="KW-1185">Reference proteome</keyword>
<dbReference type="GO" id="GO:0051996">
    <property type="term" value="F:squalene synthase [NAD(P)H] activity"/>
    <property type="evidence" value="ECO:0007669"/>
    <property type="project" value="InterPro"/>
</dbReference>
<keyword evidence="15 31" id="KW-0812">Transmembrane</keyword>
<evidence type="ECO:0000256" key="28">
    <source>
        <dbReference type="ARBA" id="ARBA00052475"/>
    </source>
</evidence>
<name>A0A8H5U847_9HYPO</name>
<evidence type="ECO:0000256" key="29">
    <source>
        <dbReference type="ARBA" id="ARBA00078033"/>
    </source>
</evidence>
<evidence type="ECO:0000256" key="6">
    <source>
        <dbReference type="ARBA" id="ARBA00005172"/>
    </source>
</evidence>
<dbReference type="InterPro" id="IPR008150">
    <property type="entry name" value="Phytoene_DH_bac_CS"/>
</dbReference>
<evidence type="ECO:0000313" key="33">
    <source>
        <dbReference type="EMBL" id="KAF5683841.1"/>
    </source>
</evidence>
<feature type="transmembrane region" description="Helical" evidence="31">
    <location>
        <begin position="116"/>
        <end position="133"/>
    </location>
</feature>
<comment type="catalytic activity">
    <reaction evidence="28">
        <text>15-cis-phytoene + A = all-trans-phytofluene + AH2</text>
        <dbReference type="Rhea" id="RHEA:30603"/>
        <dbReference type="ChEBI" id="CHEBI:13193"/>
        <dbReference type="ChEBI" id="CHEBI:17499"/>
        <dbReference type="ChEBI" id="CHEBI:27787"/>
        <dbReference type="ChEBI" id="CHEBI:28129"/>
    </reaction>
    <physiologicalReaction direction="left-to-right" evidence="28">
        <dbReference type="Rhea" id="RHEA:30604"/>
    </physiologicalReaction>
</comment>
<feature type="transmembrane region" description="Helical" evidence="31">
    <location>
        <begin position="164"/>
        <end position="185"/>
    </location>
</feature>
<evidence type="ECO:0000256" key="12">
    <source>
        <dbReference type="ARBA" id="ARBA00013293"/>
    </source>
</evidence>
<dbReference type="GO" id="GO:0016020">
    <property type="term" value="C:membrane"/>
    <property type="evidence" value="ECO:0007669"/>
    <property type="project" value="UniProtKB-SubCell"/>
</dbReference>
<dbReference type="NCBIfam" id="TIGR03462">
    <property type="entry name" value="CarR_dom_SF"/>
    <property type="match status" value="2"/>
</dbReference>
<evidence type="ECO:0000256" key="20">
    <source>
        <dbReference type="ARBA" id="ARBA00023235"/>
    </source>
</evidence>
<dbReference type="InterPro" id="IPR002060">
    <property type="entry name" value="Squ/phyt_synthse"/>
</dbReference>
<sequence>MGWEYAQVHLKYTIPFGVVLAAVYRPLMSRLDVFKLVFLITVAVVSTIPWDSYLIRNRIWTYPPGVVVGLTAWDIPAEELFFFVIQTFNTSLLYMILSKPTFHPIYLSQKTGWGKIAGQILFASTIIFGLVSVSSGGEGMYMGLILIWACPFLLFLWSISYQFIVNLPWTNTALPIALPTLYLWVVDTFALRRGTWSITSGTKYGIVLWDGLDIEEAVFFLLTNTLIVFGLIACDNNLAILDTFPEHFPRTKGVPNLLTIIRTLILPKEKYDEERIQGLVSAVALLRKKSRSFYLASGTFEGRLRIDLIRLYAFCRAADDLVDEAPSVDDSRASIEKLRKFLDLAYEENQEEPSQRLRQYVTSNIPEMFHMALLQLPTYYLPKQPLDDLLKGFDTDLLFERKSGAFPIETTEDLDIYGSRVAGTVAELCNHLILYHTPESVPEDIQREVVASGQEMGIALQYVNIARDIKTDADIDRVYLPLSWLKKAQLTPEDVIQNPHGPSIEALRHKLLDRAFEKYNMAKSAIDKLPSEGKGPIRVAVESYMEIGRVLREKGPTMKKGRATVPKMSDIKKSVIVIGAGVGGVSTAARLAKAGFRVTILEKNDFTGGRCSLIHNDGHRFDQGPSLLLLPRFFHEIFQDLGTSLTAEGVELLKCEPNYNIWFGDGSSFEMSTDLTKMKKAIEAVEGIDGFERYLGFLQESHRHYEVSVESVLRRNFPSILSLARPEVLFNLFNIHPLESIWTRASKYFWTERLRRVFTFGSMYMGMSPFDAPGTYSLLQYTELAEGILYPRGGFHKVVEALVNVGQRLGVEYRLSTGVKSISIDQATGKANGVVLSDGTHLPSDIVISNADLVYTYNNLLPKTSYADSLSKRETSCSSISFYWSASKIIPELNAHNIFLADEYQESFDSIFKEHLIPSEPSFYVNVPSRIDPSAAPEGKDSIVVLVPVGHLLSDSEGTHRGLSKSGNSGGLETSQDWDKMISLARDTVIATMRARIGVDLAPLIENEIINTPFTWQEKFNLDKGAILGLSHSIMNVLAFRPGTQHSKYKNLYFAGASTHPGTGVPVCIAGSKIVAEQILKDSGFKSHQIPWAQDTAKSPKGGLDKMSDSSLTLFQGFLGALVAILLAYYYLVIAAN</sequence>
<evidence type="ECO:0000313" key="34">
    <source>
        <dbReference type="Proteomes" id="UP000562682"/>
    </source>
</evidence>
<dbReference type="SUPFAM" id="SSF48576">
    <property type="entry name" value="Terpenoid synthases"/>
    <property type="match status" value="1"/>
</dbReference>
<dbReference type="Gene3D" id="3.50.50.60">
    <property type="entry name" value="FAD/NAD(P)-binding domain"/>
    <property type="match status" value="2"/>
</dbReference>
<comment type="pathway">
    <text evidence="6">Carotenoid biosynthesis; phytoene biosynthesis; all-trans-phytoene from geranylgeranyl diphosphate: step 1/1.</text>
</comment>
<dbReference type="PANTHER" id="PTHR43734:SF1">
    <property type="entry name" value="PHYTOENE DESATURASE"/>
    <property type="match status" value="1"/>
</dbReference>
<evidence type="ECO:0000256" key="15">
    <source>
        <dbReference type="ARBA" id="ARBA00022692"/>
    </source>
</evidence>
<evidence type="ECO:0000256" key="9">
    <source>
        <dbReference type="ARBA" id="ARBA00008406"/>
    </source>
</evidence>
<feature type="transmembrane region" description="Helical" evidence="31">
    <location>
        <begin position="36"/>
        <end position="55"/>
    </location>
</feature>
<dbReference type="GO" id="GO:0045436">
    <property type="term" value="F:lycopene beta cyclase activity"/>
    <property type="evidence" value="ECO:0007669"/>
    <property type="project" value="UniProtKB-ARBA"/>
</dbReference>
<dbReference type="InterPro" id="IPR019845">
    <property type="entry name" value="Squalene/phytoene_synthase_CS"/>
</dbReference>
<dbReference type="SUPFAM" id="SSF51905">
    <property type="entry name" value="FAD/NAD(P)-binding domain"/>
    <property type="match status" value="1"/>
</dbReference>
<evidence type="ECO:0000256" key="13">
    <source>
        <dbReference type="ARBA" id="ARBA00018909"/>
    </source>
</evidence>
<dbReference type="EMBL" id="JAAOAK010000191">
    <property type="protein sequence ID" value="KAF5683841.1"/>
    <property type="molecule type" value="Genomic_DNA"/>
</dbReference>
<evidence type="ECO:0000256" key="23">
    <source>
        <dbReference type="ARBA" id="ARBA00029335"/>
    </source>
</evidence>
<evidence type="ECO:0000256" key="5">
    <source>
        <dbReference type="ARBA" id="ARBA00005089"/>
    </source>
</evidence>
<evidence type="ECO:0000256" key="31">
    <source>
        <dbReference type="SAM" id="Phobius"/>
    </source>
</evidence>
<evidence type="ECO:0000256" key="22">
    <source>
        <dbReference type="ARBA" id="ARBA00029313"/>
    </source>
</evidence>
<comment type="subcellular location">
    <subcellularLocation>
        <location evidence="3">Membrane</location>
        <topology evidence="3">Multi-pass membrane protein</topology>
    </subcellularLocation>
    <subcellularLocation>
        <location evidence="4">Membrane</location>
        <topology evidence="4">Single-pass membrane protein</topology>
    </subcellularLocation>
</comment>
<dbReference type="AlphaFoldDB" id="A0A8H5U847"/>
<proteinExistence type="inferred from homology"/>
<evidence type="ECO:0000256" key="1">
    <source>
        <dbReference type="ARBA" id="ARBA00001805"/>
    </source>
</evidence>
<comment type="catalytic activity">
    <reaction evidence="23">
        <text>all-trans-lycopene = gamma-carotene</text>
        <dbReference type="Rhea" id="RHEA:32219"/>
        <dbReference type="ChEBI" id="CHEBI:15948"/>
        <dbReference type="ChEBI" id="CHEBI:27740"/>
        <dbReference type="EC" id="5.5.1.19"/>
    </reaction>
</comment>
<dbReference type="InterPro" id="IPR002937">
    <property type="entry name" value="Amino_oxidase"/>
</dbReference>
<dbReference type="NCBIfam" id="TIGR02734">
    <property type="entry name" value="crtI_fam"/>
    <property type="match status" value="1"/>
</dbReference>
<comment type="similarity">
    <text evidence="7 30">Belongs to the carotenoid/retinoid oxidoreductase family.</text>
</comment>
<dbReference type="GO" id="GO:0004311">
    <property type="term" value="F:geranylgeranyl diphosphate synthase activity"/>
    <property type="evidence" value="ECO:0007669"/>
    <property type="project" value="InterPro"/>
</dbReference>
<dbReference type="Gene3D" id="1.10.600.10">
    <property type="entry name" value="Farnesyl Diphosphate Synthase"/>
    <property type="match status" value="1"/>
</dbReference>
<accession>A0A8H5U847</accession>
<dbReference type="PROSITE" id="PS00982">
    <property type="entry name" value="PHYTOENE_DH"/>
    <property type="match status" value="1"/>
</dbReference>
<evidence type="ECO:0000256" key="18">
    <source>
        <dbReference type="ARBA" id="ARBA00023002"/>
    </source>
</evidence>
<dbReference type="InterPro" id="IPR014105">
    <property type="entry name" value="Carotenoid/retinoid_OxRdtase"/>
</dbReference>
<dbReference type="PROSITE" id="PS01045">
    <property type="entry name" value="SQUALEN_PHYTOEN_SYN_2"/>
    <property type="match status" value="1"/>
</dbReference>
<dbReference type="GO" id="GO:0016117">
    <property type="term" value="P:carotenoid biosynthetic process"/>
    <property type="evidence" value="ECO:0007669"/>
    <property type="project" value="UniProtKB-KW"/>
</dbReference>
<evidence type="ECO:0000256" key="17">
    <source>
        <dbReference type="ARBA" id="ARBA00022989"/>
    </source>
</evidence>
<comment type="cofactor">
    <cofactor evidence="2">
        <name>NAD(+)</name>
        <dbReference type="ChEBI" id="CHEBI:57540"/>
    </cofactor>
</comment>
<evidence type="ECO:0000256" key="7">
    <source>
        <dbReference type="ARBA" id="ARBA00006046"/>
    </source>
</evidence>
<evidence type="ECO:0000256" key="11">
    <source>
        <dbReference type="ARBA" id="ARBA00012396"/>
    </source>
</evidence>
<comment type="similarity">
    <text evidence="9">In the C-terminal section; belongs to the phytoene/squalene synthase family.</text>
</comment>
<feature type="transmembrane region" description="Helical" evidence="31">
    <location>
        <begin position="1114"/>
        <end position="1134"/>
    </location>
</feature>
<dbReference type="FunFam" id="3.50.50.60:FF:000171">
    <property type="entry name" value="zeta-carotene-forming phytoene desaturase"/>
    <property type="match status" value="1"/>
</dbReference>
<feature type="domain" description="Amine oxidase" evidence="32">
    <location>
        <begin position="583"/>
        <end position="862"/>
    </location>
</feature>
<dbReference type="Proteomes" id="UP000562682">
    <property type="component" value="Unassembled WGS sequence"/>
</dbReference>
<comment type="catalytic activity">
    <reaction evidence="26">
        <text>all-trans-phytofluene + A = all-trans-zeta-carotene + AH2</text>
        <dbReference type="Rhea" id="RHEA:30607"/>
        <dbReference type="ChEBI" id="CHEBI:13193"/>
        <dbReference type="ChEBI" id="CHEBI:17499"/>
        <dbReference type="ChEBI" id="CHEBI:28068"/>
        <dbReference type="ChEBI" id="CHEBI:28129"/>
    </reaction>
    <physiologicalReaction direction="left-to-right" evidence="26">
        <dbReference type="Rhea" id="RHEA:30608"/>
    </physiologicalReaction>
</comment>
<evidence type="ECO:0000256" key="3">
    <source>
        <dbReference type="ARBA" id="ARBA00004141"/>
    </source>
</evidence>
<evidence type="ECO:0000256" key="16">
    <source>
        <dbReference type="ARBA" id="ARBA00022746"/>
    </source>
</evidence>
<evidence type="ECO:0000256" key="25">
    <source>
        <dbReference type="ARBA" id="ARBA00051356"/>
    </source>
</evidence>
<evidence type="ECO:0000259" key="32">
    <source>
        <dbReference type="Pfam" id="PF01593"/>
    </source>
</evidence>
<comment type="catalytic activity">
    <reaction evidence="1">
        <text>2 (2E,6E,10E)-geranylgeranyl diphosphate = 15-cis-phytoene + 2 diphosphate</text>
        <dbReference type="Rhea" id="RHEA:34475"/>
        <dbReference type="ChEBI" id="CHEBI:27787"/>
        <dbReference type="ChEBI" id="CHEBI:33019"/>
        <dbReference type="ChEBI" id="CHEBI:58756"/>
        <dbReference type="EC" id="2.5.1.32"/>
    </reaction>
</comment>
<evidence type="ECO:0000256" key="19">
    <source>
        <dbReference type="ARBA" id="ARBA00023136"/>
    </source>
</evidence>
<comment type="catalytic activity">
    <reaction evidence="27">
        <text>all-trans-zeta-carotene + A = all-trans-neurosporene + AH2</text>
        <dbReference type="Rhea" id="RHEA:30611"/>
        <dbReference type="ChEBI" id="CHEBI:13193"/>
        <dbReference type="ChEBI" id="CHEBI:16833"/>
        <dbReference type="ChEBI" id="CHEBI:17499"/>
        <dbReference type="ChEBI" id="CHEBI:28068"/>
    </reaction>
    <physiologicalReaction direction="left-to-right" evidence="27">
        <dbReference type="Rhea" id="RHEA:30612"/>
    </physiologicalReaction>
</comment>
<evidence type="ECO:0000256" key="30">
    <source>
        <dbReference type="RuleBase" id="RU362075"/>
    </source>
</evidence>
<dbReference type="GO" id="GO:0016166">
    <property type="term" value="F:phytoene dehydrogenase activity"/>
    <property type="evidence" value="ECO:0007669"/>
    <property type="project" value="UniProtKB-ARBA"/>
</dbReference>
<protein>
    <recommendedName>
        <fullName evidence="13">Bifunctional lycopene cyclase/phytoene synthase</fullName>
        <ecNumber evidence="11">2.5.1.32</ecNumber>
        <ecNumber evidence="10">5.5.1.19</ecNumber>
    </recommendedName>
    <alternativeName>
        <fullName evidence="29">Carotenoid biosynthesis cluster protein B</fullName>
    </alternativeName>
    <alternativeName>
        <fullName evidence="12">Phytoene desaturase</fullName>
    </alternativeName>
    <alternativeName>
        <fullName evidence="24">Phytoene desaturase (3,4-didehydrolycopene-forming)</fullName>
    </alternativeName>
</protein>
<dbReference type="Pfam" id="PF00494">
    <property type="entry name" value="SQS_PSY"/>
    <property type="match status" value="1"/>
</dbReference>
<dbReference type="EC" id="5.5.1.19" evidence="10"/>
<evidence type="ECO:0000256" key="8">
    <source>
        <dbReference type="ARBA" id="ARBA00008247"/>
    </source>
</evidence>
<dbReference type="InterPro" id="IPR017825">
    <property type="entry name" value="Lycopene_cyclase_dom"/>
</dbReference>
<dbReference type="SFLD" id="SFLDG01018">
    <property type="entry name" value="Squalene/Phytoene_Synthase_Lik"/>
    <property type="match status" value="1"/>
</dbReference>
<comment type="similarity">
    <text evidence="8">In the N-terminal section; belongs to the lycopene beta-cyclase family.</text>
</comment>
<dbReference type="FunFam" id="1.10.600.10:FF:000018">
    <property type="entry name" value="Probable geranylgeranyl-diphosphate geranylgeranyltransferase (AL-2)"/>
    <property type="match status" value="1"/>
</dbReference>
<keyword evidence="18 30" id="KW-0560">Oxidoreductase</keyword>
<dbReference type="UniPathway" id="UPA00802"/>
<comment type="pathway">
    <text evidence="5">Carotenoid biosynthesis; beta-carotene biosynthesis.</text>
</comment>
<dbReference type="InterPro" id="IPR044843">
    <property type="entry name" value="Trans_IPPS_bact-type"/>
</dbReference>
<keyword evidence="20" id="KW-0413">Isomerase</keyword>
<dbReference type="PANTHER" id="PTHR43734">
    <property type="entry name" value="PHYTOENE DESATURASE"/>
    <property type="match status" value="1"/>
</dbReference>
<dbReference type="GO" id="GO:0016872">
    <property type="term" value="F:intramolecular lyase activity"/>
    <property type="evidence" value="ECO:0007669"/>
    <property type="project" value="InterPro"/>
</dbReference>
<evidence type="ECO:0000256" key="26">
    <source>
        <dbReference type="ARBA" id="ARBA00051545"/>
    </source>
</evidence>
<dbReference type="SFLD" id="SFLDS00005">
    <property type="entry name" value="Isoprenoid_Synthase_Type_I"/>
    <property type="match status" value="1"/>
</dbReference>
<organism evidence="33 34">
    <name type="scientific">Fusarium denticulatum</name>
    <dbReference type="NCBI Taxonomy" id="48507"/>
    <lineage>
        <taxon>Eukaryota</taxon>
        <taxon>Fungi</taxon>
        <taxon>Dikarya</taxon>
        <taxon>Ascomycota</taxon>
        <taxon>Pezizomycotina</taxon>
        <taxon>Sordariomycetes</taxon>
        <taxon>Hypocreomycetidae</taxon>
        <taxon>Hypocreales</taxon>
        <taxon>Nectriaceae</taxon>
        <taxon>Fusarium</taxon>
        <taxon>Fusarium fujikuroi species complex</taxon>
    </lineage>
</organism>
<keyword evidence="17 31" id="KW-1133">Transmembrane helix</keyword>
<dbReference type="EC" id="2.5.1.32" evidence="11"/>
<keyword evidence="16 30" id="KW-0125">Carotenoid biosynthesis</keyword>
<evidence type="ECO:0000256" key="2">
    <source>
        <dbReference type="ARBA" id="ARBA00001911"/>
    </source>
</evidence>
<dbReference type="CDD" id="cd00683">
    <property type="entry name" value="Trans_IPPS_HH"/>
    <property type="match status" value="1"/>
</dbReference>
<comment type="catalytic activity">
    <reaction evidence="25">
        <text>all-trans-neurosporene + A = all-trans-lycopene + AH2</text>
        <dbReference type="Rhea" id="RHEA:30623"/>
        <dbReference type="ChEBI" id="CHEBI:13193"/>
        <dbReference type="ChEBI" id="CHEBI:15948"/>
        <dbReference type="ChEBI" id="CHEBI:16833"/>
        <dbReference type="ChEBI" id="CHEBI:17499"/>
    </reaction>
    <physiologicalReaction direction="left-to-right" evidence="25">
        <dbReference type="Rhea" id="RHEA:30624"/>
    </physiologicalReaction>
</comment>
<keyword evidence="21" id="KW-0511">Multifunctional enzyme</keyword>
<feature type="transmembrane region" description="Helical" evidence="31">
    <location>
        <begin position="75"/>
        <end position="96"/>
    </location>
</feature>
<gene>
    <name evidence="33" type="ORF">FDENT_7020</name>
</gene>
<feature type="transmembrane region" description="Helical" evidence="31">
    <location>
        <begin position="6"/>
        <end position="24"/>
    </location>
</feature>
<feature type="transmembrane region" description="Helical" evidence="31">
    <location>
        <begin position="139"/>
        <end position="157"/>
    </location>
</feature>
<reference evidence="33 34" key="1">
    <citation type="submission" date="2020-05" db="EMBL/GenBank/DDBJ databases">
        <title>Identification and distribution of gene clusters putatively required for synthesis of sphingolipid metabolism inhibitors in phylogenetically diverse species of the filamentous fungus Fusarium.</title>
        <authorList>
            <person name="Kim H.-S."/>
            <person name="Busman M."/>
            <person name="Brown D.W."/>
            <person name="Divon H."/>
            <person name="Uhlig S."/>
            <person name="Proctor R.H."/>
        </authorList>
    </citation>
    <scope>NUCLEOTIDE SEQUENCE [LARGE SCALE GENOMIC DNA]</scope>
    <source>
        <strain evidence="33 34">NRRL 25311</strain>
    </source>
</reference>
<dbReference type="Pfam" id="PF01593">
    <property type="entry name" value="Amino_oxidase"/>
    <property type="match status" value="1"/>
</dbReference>
<evidence type="ECO:0000256" key="10">
    <source>
        <dbReference type="ARBA" id="ARBA00012242"/>
    </source>
</evidence>
<evidence type="ECO:0000256" key="24">
    <source>
        <dbReference type="ARBA" id="ARBA00034551"/>
    </source>
</evidence>
<keyword evidence="14" id="KW-0808">Transferase</keyword>
<dbReference type="UniPathway" id="UPA00799">
    <property type="reaction ID" value="UER00773"/>
</dbReference>
<comment type="caution">
    <text evidence="33">The sequence shown here is derived from an EMBL/GenBank/DDBJ whole genome shotgun (WGS) entry which is preliminary data.</text>
</comment>
<dbReference type="InterPro" id="IPR008949">
    <property type="entry name" value="Isoprenoid_synthase_dom_sf"/>
</dbReference>
<evidence type="ECO:0000256" key="21">
    <source>
        <dbReference type="ARBA" id="ARBA00023268"/>
    </source>
</evidence>
<evidence type="ECO:0000256" key="14">
    <source>
        <dbReference type="ARBA" id="ARBA00022679"/>
    </source>
</evidence>
<comment type="catalytic activity">
    <reaction evidence="22">
        <text>gamma-carotene = all-trans-beta-carotene</text>
        <dbReference type="Rhea" id="RHEA:32239"/>
        <dbReference type="ChEBI" id="CHEBI:17579"/>
        <dbReference type="ChEBI" id="CHEBI:27740"/>
        <dbReference type="EC" id="5.5.1.19"/>
    </reaction>
</comment>
<keyword evidence="19 31" id="KW-0472">Membrane</keyword>